<dbReference type="Gene3D" id="1.10.10.60">
    <property type="entry name" value="Homeodomain-like"/>
    <property type="match status" value="1"/>
</dbReference>
<dbReference type="InterPro" id="IPR001356">
    <property type="entry name" value="HD"/>
</dbReference>
<dbReference type="GO" id="GO:0030154">
    <property type="term" value="P:cell differentiation"/>
    <property type="evidence" value="ECO:0007669"/>
    <property type="project" value="TreeGrafter"/>
</dbReference>
<accession>A0AAV4VIZ0</accession>
<keyword evidence="8" id="KW-1185">Reference proteome</keyword>
<dbReference type="AlphaFoldDB" id="A0AAV4VIZ0"/>
<sequence length="255" mass="29590">MEINLFHNSTLISEFNSLKRPFNSGILNKKDAHSTNIQHTNSSVRNATEINFLNHEINLAILAKNEPKLCALVRDNTVLEDPAQILRIKAYLAFWNSQFWAVKEIIETSPQPFPLQFRKELQILWEKACNFLKVTSHAPAKPKIGGLIAHPRNIQMNPIDTMEKYYQKNQNPSRKTRSAIAQLIGFTEERVTIWFKNKRQREKNRLYPLRREEQSRGQICDCPCCSTRFAATAPNPNLQNPIAQDNRFPKMMQMD</sequence>
<comment type="subcellular location">
    <subcellularLocation>
        <location evidence="1 4 5">Nucleus</location>
    </subcellularLocation>
</comment>
<dbReference type="SUPFAM" id="SSF46689">
    <property type="entry name" value="Homeodomain-like"/>
    <property type="match status" value="1"/>
</dbReference>
<feature type="domain" description="Homeobox" evidence="6">
    <location>
        <begin position="159"/>
        <end position="205"/>
    </location>
</feature>
<evidence type="ECO:0000313" key="8">
    <source>
        <dbReference type="Proteomes" id="UP001054837"/>
    </source>
</evidence>
<dbReference type="Proteomes" id="UP001054837">
    <property type="component" value="Unassembled WGS sequence"/>
</dbReference>
<protein>
    <recommendedName>
        <fullName evidence="6">Homeobox domain-containing protein</fullName>
    </recommendedName>
</protein>
<reference evidence="7 8" key="1">
    <citation type="submission" date="2021-06" db="EMBL/GenBank/DDBJ databases">
        <title>Caerostris darwini draft genome.</title>
        <authorList>
            <person name="Kono N."/>
            <person name="Arakawa K."/>
        </authorList>
    </citation>
    <scope>NUCLEOTIDE SEQUENCE [LARGE SCALE GENOMIC DNA]</scope>
</reference>
<evidence type="ECO:0000256" key="3">
    <source>
        <dbReference type="ARBA" id="ARBA00023155"/>
    </source>
</evidence>
<name>A0AAV4VIZ0_9ARAC</name>
<dbReference type="CDD" id="cd00086">
    <property type="entry name" value="homeodomain"/>
    <property type="match status" value="1"/>
</dbReference>
<dbReference type="SMART" id="SM00389">
    <property type="entry name" value="HOX"/>
    <property type="match status" value="1"/>
</dbReference>
<dbReference type="Pfam" id="PF00046">
    <property type="entry name" value="Homeodomain"/>
    <property type="match status" value="1"/>
</dbReference>
<evidence type="ECO:0000256" key="1">
    <source>
        <dbReference type="ARBA" id="ARBA00004123"/>
    </source>
</evidence>
<evidence type="ECO:0000313" key="7">
    <source>
        <dbReference type="EMBL" id="GIY69589.1"/>
    </source>
</evidence>
<keyword evidence="4 5" id="KW-0539">Nucleus</keyword>
<dbReference type="InterPro" id="IPR009057">
    <property type="entry name" value="Homeodomain-like_sf"/>
</dbReference>
<organism evidence="7 8">
    <name type="scientific">Caerostris darwini</name>
    <dbReference type="NCBI Taxonomy" id="1538125"/>
    <lineage>
        <taxon>Eukaryota</taxon>
        <taxon>Metazoa</taxon>
        <taxon>Ecdysozoa</taxon>
        <taxon>Arthropoda</taxon>
        <taxon>Chelicerata</taxon>
        <taxon>Arachnida</taxon>
        <taxon>Araneae</taxon>
        <taxon>Araneomorphae</taxon>
        <taxon>Entelegynae</taxon>
        <taxon>Araneoidea</taxon>
        <taxon>Araneidae</taxon>
        <taxon>Caerostris</taxon>
    </lineage>
</organism>
<dbReference type="GO" id="GO:0000978">
    <property type="term" value="F:RNA polymerase II cis-regulatory region sequence-specific DNA binding"/>
    <property type="evidence" value="ECO:0007669"/>
    <property type="project" value="TreeGrafter"/>
</dbReference>
<evidence type="ECO:0000256" key="5">
    <source>
        <dbReference type="RuleBase" id="RU000682"/>
    </source>
</evidence>
<evidence type="ECO:0000256" key="2">
    <source>
        <dbReference type="ARBA" id="ARBA00023125"/>
    </source>
</evidence>
<keyword evidence="2 4" id="KW-0238">DNA-binding</keyword>
<dbReference type="PROSITE" id="PS50071">
    <property type="entry name" value="HOMEOBOX_2"/>
    <property type="match status" value="1"/>
</dbReference>
<gene>
    <name evidence="7" type="ORF">CDAR_82191</name>
</gene>
<dbReference type="GO" id="GO:0006357">
    <property type="term" value="P:regulation of transcription by RNA polymerase II"/>
    <property type="evidence" value="ECO:0007669"/>
    <property type="project" value="TreeGrafter"/>
</dbReference>
<dbReference type="PANTHER" id="PTHR24324:SF9">
    <property type="entry name" value="HOMEOBOX DOMAIN-CONTAINING PROTEIN"/>
    <property type="match status" value="1"/>
</dbReference>
<feature type="DNA-binding region" description="Homeobox" evidence="4">
    <location>
        <begin position="161"/>
        <end position="206"/>
    </location>
</feature>
<evidence type="ECO:0000259" key="6">
    <source>
        <dbReference type="PROSITE" id="PS50071"/>
    </source>
</evidence>
<dbReference type="EMBL" id="BPLQ01013063">
    <property type="protein sequence ID" value="GIY69589.1"/>
    <property type="molecule type" value="Genomic_DNA"/>
</dbReference>
<dbReference type="InterPro" id="IPR051000">
    <property type="entry name" value="Homeobox_DNA-bind_prot"/>
</dbReference>
<proteinExistence type="predicted"/>
<dbReference type="GO" id="GO:0005634">
    <property type="term" value="C:nucleus"/>
    <property type="evidence" value="ECO:0007669"/>
    <property type="project" value="UniProtKB-SubCell"/>
</dbReference>
<comment type="caution">
    <text evidence="7">The sequence shown here is derived from an EMBL/GenBank/DDBJ whole genome shotgun (WGS) entry which is preliminary data.</text>
</comment>
<dbReference type="PANTHER" id="PTHR24324">
    <property type="entry name" value="HOMEOBOX PROTEIN HHEX"/>
    <property type="match status" value="1"/>
</dbReference>
<evidence type="ECO:0000256" key="4">
    <source>
        <dbReference type="PROSITE-ProRule" id="PRU00108"/>
    </source>
</evidence>
<keyword evidence="3 4" id="KW-0371">Homeobox</keyword>